<evidence type="ECO:0000256" key="3">
    <source>
        <dbReference type="SAM" id="MobiDB-lite"/>
    </source>
</evidence>
<dbReference type="Proteomes" id="UP001596145">
    <property type="component" value="Unassembled WGS sequence"/>
</dbReference>
<protein>
    <submittedName>
        <fullName evidence="5">Hsp20/alpha crystallin family protein</fullName>
    </submittedName>
</protein>
<dbReference type="RefSeq" id="WP_122106667.1">
    <property type="nucleotide sequence ID" value="NZ_JBHSKV010000009.1"/>
</dbReference>
<feature type="domain" description="SHSP" evidence="4">
    <location>
        <begin position="6"/>
        <end position="118"/>
    </location>
</feature>
<dbReference type="EMBL" id="JBHSKV010000009">
    <property type="protein sequence ID" value="MFC5134531.1"/>
    <property type="molecule type" value="Genomic_DNA"/>
</dbReference>
<evidence type="ECO:0000313" key="5">
    <source>
        <dbReference type="EMBL" id="MFC5134531.1"/>
    </source>
</evidence>
<reference evidence="5 6" key="1">
    <citation type="journal article" date="2019" name="Int. J. Syst. Evol. Microbiol.">
        <title>The Global Catalogue of Microorganisms (GCM) 10K type strain sequencing project: providing services to taxonomists for standard genome sequencing and annotation.</title>
        <authorList>
            <consortium name="The Broad Institute Genomics Platform"/>
            <consortium name="The Broad Institute Genome Sequencing Center for Infectious Disease"/>
            <person name="Wu L."/>
            <person name="Ma J."/>
        </authorList>
    </citation>
    <scope>NUCLEOTIDE SEQUENCE [LARGE SCALE GENOMIC DNA]</scope>
    <source>
        <strain evidence="5 6">CGMCC 1.16026</strain>
    </source>
</reference>
<organism evidence="5 6">
    <name type="scientific">Halorubrum glutamatedens</name>
    <dbReference type="NCBI Taxonomy" id="2707018"/>
    <lineage>
        <taxon>Archaea</taxon>
        <taxon>Methanobacteriati</taxon>
        <taxon>Methanobacteriota</taxon>
        <taxon>Stenosarchaea group</taxon>
        <taxon>Halobacteria</taxon>
        <taxon>Halobacteriales</taxon>
        <taxon>Haloferacaceae</taxon>
        <taxon>Halorubrum</taxon>
    </lineage>
</organism>
<dbReference type="InterPro" id="IPR002068">
    <property type="entry name" value="A-crystallin/Hsp20_dom"/>
</dbReference>
<gene>
    <name evidence="5" type="ORF">ACFPJA_07335</name>
</gene>
<name>A0ABD5QR00_9EURY</name>
<evidence type="ECO:0000256" key="1">
    <source>
        <dbReference type="PROSITE-ProRule" id="PRU00285"/>
    </source>
</evidence>
<accession>A0ABD5QR00</accession>
<comment type="caution">
    <text evidence="5">The sequence shown here is derived from an EMBL/GenBank/DDBJ whole genome shotgun (WGS) entry which is preliminary data.</text>
</comment>
<evidence type="ECO:0000256" key="2">
    <source>
        <dbReference type="RuleBase" id="RU003616"/>
    </source>
</evidence>
<feature type="region of interest" description="Disordered" evidence="3">
    <location>
        <begin position="76"/>
        <end position="149"/>
    </location>
</feature>
<dbReference type="Pfam" id="PF00011">
    <property type="entry name" value="HSP20"/>
    <property type="match status" value="1"/>
</dbReference>
<keyword evidence="6" id="KW-1185">Reference proteome</keyword>
<feature type="compositionally biased region" description="Basic and acidic residues" evidence="3">
    <location>
        <begin position="92"/>
        <end position="114"/>
    </location>
</feature>
<feature type="compositionally biased region" description="Acidic residues" evidence="3">
    <location>
        <begin position="117"/>
        <end position="129"/>
    </location>
</feature>
<sequence>MSALRDALRDLPDAVFADLLESDDGYVLLVDLPGATAGTTEVLFEDGRIVIEARREKSTPEGFRYVREDRPLFLDAELPLPPDADGDDADAEMDRGVLEVTLPKRADADSRRIPVEGSDDGDGGSDDGDGGATTDGGRTRTDGDGSDGA</sequence>
<comment type="similarity">
    <text evidence="1 2">Belongs to the small heat shock protein (HSP20) family.</text>
</comment>
<evidence type="ECO:0000259" key="4">
    <source>
        <dbReference type="PROSITE" id="PS01031"/>
    </source>
</evidence>
<evidence type="ECO:0000313" key="6">
    <source>
        <dbReference type="Proteomes" id="UP001596145"/>
    </source>
</evidence>
<dbReference type="AlphaFoldDB" id="A0ABD5QR00"/>
<dbReference type="PROSITE" id="PS01031">
    <property type="entry name" value="SHSP"/>
    <property type="match status" value="1"/>
</dbReference>
<dbReference type="Gene3D" id="2.60.40.790">
    <property type="match status" value="1"/>
</dbReference>
<proteinExistence type="inferred from homology"/>
<dbReference type="SUPFAM" id="SSF49764">
    <property type="entry name" value="HSP20-like chaperones"/>
    <property type="match status" value="1"/>
</dbReference>
<dbReference type="CDD" id="cd06464">
    <property type="entry name" value="ACD_sHsps-like"/>
    <property type="match status" value="1"/>
</dbReference>
<dbReference type="InterPro" id="IPR008978">
    <property type="entry name" value="HSP20-like_chaperone"/>
</dbReference>